<evidence type="ECO:0000256" key="2">
    <source>
        <dbReference type="SAM" id="Phobius"/>
    </source>
</evidence>
<dbReference type="AlphaFoldDB" id="W1Q6E1"/>
<dbReference type="Proteomes" id="UP000019050">
    <property type="component" value="Unassembled WGS sequence"/>
</dbReference>
<dbReference type="HOGENOM" id="CLU_035211_2_1_9"/>
<keyword evidence="5" id="KW-1185">Reference proteome</keyword>
<evidence type="ECO:0000313" key="4">
    <source>
        <dbReference type="EMBL" id="ESK66129.1"/>
    </source>
</evidence>
<dbReference type="Pfam" id="PF04536">
    <property type="entry name" value="TPM_phosphatase"/>
    <property type="match status" value="1"/>
</dbReference>
<keyword evidence="2" id="KW-0812">Transmembrane</keyword>
<protein>
    <recommendedName>
        <fullName evidence="3">TPM domain-containing protein</fullName>
    </recommendedName>
</protein>
<dbReference type="PROSITE" id="PS51257">
    <property type="entry name" value="PROKAR_LIPOPROTEIN"/>
    <property type="match status" value="1"/>
</dbReference>
<dbReference type="EMBL" id="ACIN03000003">
    <property type="protein sequence ID" value="ESK66129.1"/>
    <property type="molecule type" value="Genomic_DNA"/>
</dbReference>
<keyword evidence="2" id="KW-0472">Membrane</keyword>
<accession>W1Q6E1</accession>
<reference evidence="4" key="1">
    <citation type="submission" date="2013-06" db="EMBL/GenBank/DDBJ databases">
        <authorList>
            <person name="Weinstock G."/>
            <person name="Sodergren E."/>
            <person name="Clifton S."/>
            <person name="Fulton L."/>
            <person name="Fulton B."/>
            <person name="Courtney L."/>
            <person name="Fronick C."/>
            <person name="Harrison M."/>
            <person name="Strong C."/>
            <person name="Farmer C."/>
            <person name="Delahaunty K."/>
            <person name="Markovic C."/>
            <person name="Hall O."/>
            <person name="Minx P."/>
            <person name="Tomlinson C."/>
            <person name="Mitreva M."/>
            <person name="Nelson J."/>
            <person name="Hou S."/>
            <person name="Wollam A."/>
            <person name="Pepin K.H."/>
            <person name="Johnson M."/>
            <person name="Bhonagiri V."/>
            <person name="Nash W.E."/>
            <person name="Warren W."/>
            <person name="Chinwalla A."/>
            <person name="Mardis E.R."/>
            <person name="Wilson R.K."/>
        </authorList>
    </citation>
    <scope>NUCLEOTIDE SEQUENCE [LARGE SCALE GENOMIC DNA]</scope>
    <source>
        <strain evidence="4">ATCC 49176</strain>
    </source>
</reference>
<dbReference type="Gene3D" id="3.10.310.50">
    <property type="match status" value="1"/>
</dbReference>
<feature type="transmembrane region" description="Helical" evidence="2">
    <location>
        <begin position="202"/>
        <end position="220"/>
    </location>
</feature>
<sequence length="295" mass="31759">MTMKTKKWRGFLLLLGFVFLFMVGCGAKTNNLPDKPERSVVDEAKVLSQDTLAYIDQVNRQLAQTSEQYQIGVYLPDDLKGFSIEELANKVAKKWQVGFSGTDNGILLVVAPNDRKMRIETSNKAAEALPDVAAKRILDSAKSELKAKDYNRAVRLQIQGIIQYLGLSDSQLTQLGVTNSARAEHETALRWSKSPWRFVASAWPLFLILPFGIPLGIRLLRRRRGAFRWSDDDDDFFDGFWGSGGSGGILGGWWTSGSSGSGSSSSGSGSSGSSSGSSGGWGGGGFGGGGASSGW</sequence>
<proteinExistence type="predicted"/>
<dbReference type="eggNOG" id="COG1512">
    <property type="taxonomic scope" value="Bacteria"/>
</dbReference>
<keyword evidence="2" id="KW-1133">Transmembrane helix</keyword>
<dbReference type="STRING" id="592010.GCWU000182_000471"/>
<dbReference type="PANTHER" id="PTHR30373">
    <property type="entry name" value="UPF0603 PROTEIN YGCG"/>
    <property type="match status" value="1"/>
</dbReference>
<feature type="compositionally biased region" description="Low complexity" evidence="1">
    <location>
        <begin position="259"/>
        <end position="276"/>
    </location>
</feature>
<evidence type="ECO:0000313" key="5">
    <source>
        <dbReference type="Proteomes" id="UP000019050"/>
    </source>
</evidence>
<feature type="domain" description="TPM" evidence="3">
    <location>
        <begin position="40"/>
        <end position="163"/>
    </location>
</feature>
<dbReference type="InterPro" id="IPR007621">
    <property type="entry name" value="TPM_dom"/>
</dbReference>
<dbReference type="PANTHER" id="PTHR30373:SF2">
    <property type="entry name" value="UPF0603 PROTEIN YGCG"/>
    <property type="match status" value="1"/>
</dbReference>
<feature type="compositionally biased region" description="Gly residues" evidence="1">
    <location>
        <begin position="277"/>
        <end position="295"/>
    </location>
</feature>
<comment type="caution">
    <text evidence="4">The sequence shown here is derived from an EMBL/GenBank/DDBJ whole genome shotgun (WGS) entry which is preliminary data.</text>
</comment>
<dbReference type="OrthoDB" id="9810918at2"/>
<evidence type="ECO:0000259" key="3">
    <source>
        <dbReference type="Pfam" id="PF04536"/>
    </source>
</evidence>
<evidence type="ECO:0000256" key="1">
    <source>
        <dbReference type="SAM" id="MobiDB-lite"/>
    </source>
</evidence>
<organism evidence="4 5">
    <name type="scientific">Abiotrophia defectiva ATCC 49176</name>
    <dbReference type="NCBI Taxonomy" id="592010"/>
    <lineage>
        <taxon>Bacteria</taxon>
        <taxon>Bacillati</taxon>
        <taxon>Bacillota</taxon>
        <taxon>Bacilli</taxon>
        <taxon>Lactobacillales</taxon>
        <taxon>Aerococcaceae</taxon>
        <taxon>Abiotrophia</taxon>
    </lineage>
</organism>
<gene>
    <name evidence="4" type="ORF">GCWU000182_000471</name>
</gene>
<name>W1Q6E1_ABIDE</name>
<feature type="region of interest" description="Disordered" evidence="1">
    <location>
        <begin position="259"/>
        <end position="295"/>
    </location>
</feature>